<sequence>MAAQPQVGAAYRQVSRKEAGMRFLLMQMANAATRQVSDPDRGLELLGTALTSLHTVLTTLRSSPPVEGAGSAATVEASAAAKADLLRLSPAVQEAYGLLALPVPAAVKFLEAVHYEKTPAGDLVLANPERDEVQSAVEGGLNALEWFERQNRGGPESDADQEEQGQFTLGHNPLMMMGGGQALLCCPPHQRTSAPGGKPS</sequence>
<dbReference type="KEGG" id="acan:ACA1_323410"/>
<evidence type="ECO:0000313" key="2">
    <source>
        <dbReference type="Proteomes" id="UP000011083"/>
    </source>
</evidence>
<organism evidence="1 2">
    <name type="scientific">Acanthamoeba castellanii (strain ATCC 30010 / Neff)</name>
    <dbReference type="NCBI Taxonomy" id="1257118"/>
    <lineage>
        <taxon>Eukaryota</taxon>
        <taxon>Amoebozoa</taxon>
        <taxon>Discosea</taxon>
        <taxon>Longamoebia</taxon>
        <taxon>Centramoebida</taxon>
        <taxon>Acanthamoebidae</taxon>
        <taxon>Acanthamoeba</taxon>
    </lineage>
</organism>
<name>L8H1N4_ACACF</name>
<protein>
    <submittedName>
        <fullName evidence="1">Uncharacterized protein</fullName>
    </submittedName>
</protein>
<dbReference type="EMBL" id="KB007938">
    <property type="protein sequence ID" value="ELR19107.1"/>
    <property type="molecule type" value="Genomic_DNA"/>
</dbReference>
<gene>
    <name evidence="1" type="ORF">ACA1_323410</name>
</gene>
<evidence type="ECO:0000313" key="1">
    <source>
        <dbReference type="EMBL" id="ELR19107.1"/>
    </source>
</evidence>
<accession>L8H1N4</accession>
<dbReference type="Proteomes" id="UP000011083">
    <property type="component" value="Unassembled WGS sequence"/>
</dbReference>
<dbReference type="GeneID" id="14919905"/>
<dbReference type="AlphaFoldDB" id="L8H1N4"/>
<dbReference type="RefSeq" id="XP_004341174.1">
    <property type="nucleotide sequence ID" value="XM_004341126.1"/>
</dbReference>
<proteinExistence type="predicted"/>
<reference evidence="1 2" key="1">
    <citation type="journal article" date="2013" name="Genome Biol.">
        <title>Genome of Acanthamoeba castellanii highlights extensive lateral gene transfer and early evolution of tyrosine kinase signaling.</title>
        <authorList>
            <person name="Clarke M."/>
            <person name="Lohan A.J."/>
            <person name="Liu B."/>
            <person name="Lagkouvardos I."/>
            <person name="Roy S."/>
            <person name="Zafar N."/>
            <person name="Bertelli C."/>
            <person name="Schilde C."/>
            <person name="Kianianmomeni A."/>
            <person name="Burglin T.R."/>
            <person name="Frech C."/>
            <person name="Turcotte B."/>
            <person name="Kopec K.O."/>
            <person name="Synnott J.M."/>
            <person name="Choo C."/>
            <person name="Paponov I."/>
            <person name="Finkler A."/>
            <person name="Soon Heng Tan C."/>
            <person name="Hutchins A.P."/>
            <person name="Weinmeier T."/>
            <person name="Rattei T."/>
            <person name="Chu J.S."/>
            <person name="Gimenez G."/>
            <person name="Irimia M."/>
            <person name="Rigden D.J."/>
            <person name="Fitzpatrick D.A."/>
            <person name="Lorenzo-Morales J."/>
            <person name="Bateman A."/>
            <person name="Chiu C.H."/>
            <person name="Tang P."/>
            <person name="Hegemann P."/>
            <person name="Fromm H."/>
            <person name="Raoult D."/>
            <person name="Greub G."/>
            <person name="Miranda-Saavedra D."/>
            <person name="Chen N."/>
            <person name="Nash P."/>
            <person name="Ginger M.L."/>
            <person name="Horn M."/>
            <person name="Schaap P."/>
            <person name="Caler L."/>
            <person name="Loftus B."/>
        </authorList>
    </citation>
    <scope>NUCLEOTIDE SEQUENCE [LARGE SCALE GENOMIC DNA]</scope>
    <source>
        <strain evidence="1 2">Neff</strain>
    </source>
</reference>
<dbReference type="VEuPathDB" id="AmoebaDB:ACA1_323410"/>
<keyword evidence="2" id="KW-1185">Reference proteome</keyword>